<accession>A0ABT1UGA1</accession>
<feature type="domain" description="Amine oxidase" evidence="2">
    <location>
        <begin position="99"/>
        <end position="353"/>
    </location>
</feature>
<dbReference type="EMBL" id="JANIBM010000008">
    <property type="protein sequence ID" value="MCQ8181253.1"/>
    <property type="molecule type" value="Genomic_DNA"/>
</dbReference>
<evidence type="ECO:0000313" key="4">
    <source>
        <dbReference type="Proteomes" id="UP001524569"/>
    </source>
</evidence>
<organism evidence="3 4">
    <name type="scientific">Methylomonas aurea</name>
    <dbReference type="NCBI Taxonomy" id="2952224"/>
    <lineage>
        <taxon>Bacteria</taxon>
        <taxon>Pseudomonadati</taxon>
        <taxon>Pseudomonadota</taxon>
        <taxon>Gammaproteobacteria</taxon>
        <taxon>Methylococcales</taxon>
        <taxon>Methylococcaceae</taxon>
        <taxon>Methylomonas</taxon>
    </lineage>
</organism>
<gene>
    <name evidence="3" type="ORF">NP603_09040</name>
</gene>
<comment type="caution">
    <text evidence="3">The sequence shown here is derived from an EMBL/GenBank/DDBJ whole genome shotgun (WGS) entry which is preliminary data.</text>
</comment>
<keyword evidence="4" id="KW-1185">Reference proteome</keyword>
<sequence length="363" mass="38968">MLDIAIVGAGLSGLALAERLADGHRNSALFDARNRYGGRILTVRLANGLAADLGPTWLWPAQQPRVSALCRRLNVPLFRQADTGLNLYQPSSGTRPLGYVDRQTHAGAYRIRGGCGALADALAAKLADTPLNLGWRLERVADRGTHVTLAFAVNGSLQQINARQAVLAIPPRLLAERVSFEPALPEQLAAACQATPTWMAGHAKAAIGYPEAFWRSKGWSGNASAAYPGAILAEIYDACDPQTASGALFGFFGIAPTLREQYRAQLPNLIASQLKALFGQPAATPDSLQIQDWSRECFTATDADRVPPASHPDYGHRWLQLDHWRDKLYFAGSETALEQGGYLEGALVAAERVYAALALATGS</sequence>
<comment type="similarity">
    <text evidence="1">Belongs to the flavin monoamine oxidase family.</text>
</comment>
<dbReference type="PANTHER" id="PTHR43563">
    <property type="entry name" value="AMINE OXIDASE"/>
    <property type="match status" value="1"/>
</dbReference>
<protein>
    <submittedName>
        <fullName evidence="3">FAD-dependent oxidoreductase</fullName>
    </submittedName>
</protein>
<reference evidence="3 4" key="1">
    <citation type="submission" date="2022-07" db="EMBL/GenBank/DDBJ databases">
        <title>Methylomonas rivi sp. nov., Methylomonas rosea sp. nov., Methylomonas aureus sp. nov. and Methylomonas subterranea sp. nov., four novel methanotrophs isolated from a freshwater creek and the deep terrestrial subsurface.</title>
        <authorList>
            <person name="Abin C."/>
            <person name="Sankaranarayanan K."/>
            <person name="Garner C."/>
            <person name="Sindelar R."/>
            <person name="Kotary K."/>
            <person name="Garner R."/>
            <person name="Barclay S."/>
            <person name="Lawson P."/>
            <person name="Krumholz L."/>
        </authorList>
    </citation>
    <scope>NUCLEOTIDE SEQUENCE [LARGE SCALE GENOMIC DNA]</scope>
    <source>
        <strain evidence="3 4">SURF-1</strain>
    </source>
</reference>
<dbReference type="Pfam" id="PF01593">
    <property type="entry name" value="Amino_oxidase"/>
    <property type="match status" value="1"/>
</dbReference>
<dbReference type="InterPro" id="IPR002937">
    <property type="entry name" value="Amino_oxidase"/>
</dbReference>
<dbReference type="Pfam" id="PF13450">
    <property type="entry name" value="NAD_binding_8"/>
    <property type="match status" value="1"/>
</dbReference>
<dbReference type="RefSeq" id="WP_256610542.1">
    <property type="nucleotide sequence ID" value="NZ_JANIBM010000008.1"/>
</dbReference>
<name>A0ABT1UGA1_9GAMM</name>
<dbReference type="PANTHER" id="PTHR43563:SF1">
    <property type="entry name" value="AMINE OXIDASE [FLAVIN-CONTAINING] B"/>
    <property type="match status" value="1"/>
</dbReference>
<dbReference type="Proteomes" id="UP001524569">
    <property type="component" value="Unassembled WGS sequence"/>
</dbReference>
<dbReference type="Gene3D" id="3.50.50.60">
    <property type="entry name" value="FAD/NAD(P)-binding domain"/>
    <property type="match status" value="2"/>
</dbReference>
<dbReference type="SUPFAM" id="SSF51905">
    <property type="entry name" value="FAD/NAD(P)-binding domain"/>
    <property type="match status" value="1"/>
</dbReference>
<dbReference type="InterPro" id="IPR036188">
    <property type="entry name" value="FAD/NAD-bd_sf"/>
</dbReference>
<proteinExistence type="inferred from homology"/>
<evidence type="ECO:0000259" key="2">
    <source>
        <dbReference type="Pfam" id="PF01593"/>
    </source>
</evidence>
<dbReference type="SUPFAM" id="SSF54373">
    <property type="entry name" value="FAD-linked reductases, C-terminal domain"/>
    <property type="match status" value="1"/>
</dbReference>
<dbReference type="InterPro" id="IPR050703">
    <property type="entry name" value="Flavin_MAO"/>
</dbReference>
<evidence type="ECO:0000313" key="3">
    <source>
        <dbReference type="EMBL" id="MCQ8181253.1"/>
    </source>
</evidence>
<evidence type="ECO:0000256" key="1">
    <source>
        <dbReference type="ARBA" id="ARBA00005995"/>
    </source>
</evidence>